<dbReference type="Proteomes" id="UP001302126">
    <property type="component" value="Unassembled WGS sequence"/>
</dbReference>
<dbReference type="AlphaFoldDB" id="A0AAN6X3K3"/>
<keyword evidence="3" id="KW-1185">Reference proteome</keyword>
<comment type="caution">
    <text evidence="2">The sequence shown here is derived from an EMBL/GenBank/DDBJ whole genome shotgun (WGS) entry which is preliminary data.</text>
</comment>
<reference evidence="2" key="1">
    <citation type="journal article" date="2023" name="Mol. Phylogenet. Evol.">
        <title>Genome-scale phylogeny and comparative genomics of the fungal order Sordariales.</title>
        <authorList>
            <person name="Hensen N."/>
            <person name="Bonometti L."/>
            <person name="Westerberg I."/>
            <person name="Brannstrom I.O."/>
            <person name="Guillou S."/>
            <person name="Cros-Aarteil S."/>
            <person name="Calhoun S."/>
            <person name="Haridas S."/>
            <person name="Kuo A."/>
            <person name="Mondo S."/>
            <person name="Pangilinan J."/>
            <person name="Riley R."/>
            <person name="LaButti K."/>
            <person name="Andreopoulos B."/>
            <person name="Lipzen A."/>
            <person name="Chen C."/>
            <person name="Yan M."/>
            <person name="Daum C."/>
            <person name="Ng V."/>
            <person name="Clum A."/>
            <person name="Steindorff A."/>
            <person name="Ohm R.A."/>
            <person name="Martin F."/>
            <person name="Silar P."/>
            <person name="Natvig D.O."/>
            <person name="Lalanne C."/>
            <person name="Gautier V."/>
            <person name="Ament-Velasquez S.L."/>
            <person name="Kruys A."/>
            <person name="Hutchinson M.I."/>
            <person name="Powell A.J."/>
            <person name="Barry K."/>
            <person name="Miller A.N."/>
            <person name="Grigoriev I.V."/>
            <person name="Debuchy R."/>
            <person name="Gladieux P."/>
            <person name="Hiltunen Thoren M."/>
            <person name="Johannesson H."/>
        </authorList>
    </citation>
    <scope>NUCLEOTIDE SEQUENCE</scope>
    <source>
        <strain evidence="2">PSN309</strain>
    </source>
</reference>
<reference evidence="2" key="2">
    <citation type="submission" date="2023-05" db="EMBL/GenBank/DDBJ databases">
        <authorList>
            <consortium name="Lawrence Berkeley National Laboratory"/>
            <person name="Steindorff A."/>
            <person name="Hensen N."/>
            <person name="Bonometti L."/>
            <person name="Westerberg I."/>
            <person name="Brannstrom I.O."/>
            <person name="Guillou S."/>
            <person name="Cros-Aarteil S."/>
            <person name="Calhoun S."/>
            <person name="Haridas S."/>
            <person name="Kuo A."/>
            <person name="Mondo S."/>
            <person name="Pangilinan J."/>
            <person name="Riley R."/>
            <person name="Labutti K."/>
            <person name="Andreopoulos B."/>
            <person name="Lipzen A."/>
            <person name="Chen C."/>
            <person name="Yanf M."/>
            <person name="Daum C."/>
            <person name="Ng V."/>
            <person name="Clum A."/>
            <person name="Ohm R."/>
            <person name="Martin F."/>
            <person name="Silar P."/>
            <person name="Natvig D."/>
            <person name="Lalanne C."/>
            <person name="Gautier V."/>
            <person name="Ament-Velasquez S.L."/>
            <person name="Kruys A."/>
            <person name="Hutchinson M.I."/>
            <person name="Powell A.J."/>
            <person name="Barry K."/>
            <person name="Miller A.N."/>
            <person name="Grigoriev I.V."/>
            <person name="Debuchy R."/>
            <person name="Gladieux P."/>
            <person name="Thoren M.H."/>
            <person name="Johannesson H."/>
        </authorList>
    </citation>
    <scope>NUCLEOTIDE SEQUENCE</scope>
    <source>
        <strain evidence="2">PSN309</strain>
    </source>
</reference>
<sequence>MNTHFEWSETALFTPSLEEAPKQPSSEEAPKQPSVVHPTKILDPDGDLKIAVGADHSTDEHTFRVCSATMRRASPVWKAMLFGPWVEAKPKNGDPWSVKLPDDDPEALGVLLAIVHGQNQHELFPKFMTLELLYDILIVSDKYVFFFSCEDEDGKLVYDLSMQINDTSLMHSKLYGSPQDPDAFVRPDCHFGAPGLGGMLPNALSAVNSRVHKAKMGAKPRIYAEESERCFSKVIDFLYKSGLDRSSETGCQLQVEDNGNYDEDENDVDVFELCDNQVLGCILRSFYVSARQLPHLYVTNNPQWTIEVLLSIITEALNDVKPFPGHSYESLPHDGFQKLLDPIQFESDTTYDSEDEGSGTENHWGEYRWKEDRYSSKDYAEQLSKNRIFWDVCYSGIFESEDDEYYEYLSDDDAIYDSDSAATEGSRD</sequence>
<feature type="region of interest" description="Disordered" evidence="1">
    <location>
        <begin position="1"/>
        <end position="40"/>
    </location>
</feature>
<name>A0AAN6X3K3_9PEZI</name>
<dbReference type="CDD" id="cd18186">
    <property type="entry name" value="BTB_POZ_ZBTB_KLHL-like"/>
    <property type="match status" value="1"/>
</dbReference>
<accession>A0AAN6X3K3</accession>
<gene>
    <name evidence="2" type="ORF">QBC35DRAFT_468892</name>
</gene>
<dbReference type="Gene3D" id="3.30.710.10">
    <property type="entry name" value="Potassium Channel Kv1.1, Chain A"/>
    <property type="match status" value="1"/>
</dbReference>
<dbReference type="InterPro" id="IPR011333">
    <property type="entry name" value="SKP1/BTB/POZ_sf"/>
</dbReference>
<evidence type="ECO:0000313" key="3">
    <source>
        <dbReference type="Proteomes" id="UP001302126"/>
    </source>
</evidence>
<protein>
    <recommendedName>
        <fullName evidence="4">BTB domain-containing protein</fullName>
    </recommendedName>
</protein>
<evidence type="ECO:0000256" key="1">
    <source>
        <dbReference type="SAM" id="MobiDB-lite"/>
    </source>
</evidence>
<organism evidence="2 3">
    <name type="scientific">Podospora australis</name>
    <dbReference type="NCBI Taxonomy" id="1536484"/>
    <lineage>
        <taxon>Eukaryota</taxon>
        <taxon>Fungi</taxon>
        <taxon>Dikarya</taxon>
        <taxon>Ascomycota</taxon>
        <taxon>Pezizomycotina</taxon>
        <taxon>Sordariomycetes</taxon>
        <taxon>Sordariomycetidae</taxon>
        <taxon>Sordariales</taxon>
        <taxon>Podosporaceae</taxon>
        <taxon>Podospora</taxon>
    </lineage>
</organism>
<evidence type="ECO:0008006" key="4">
    <source>
        <dbReference type="Google" id="ProtNLM"/>
    </source>
</evidence>
<dbReference type="EMBL" id="MU864351">
    <property type="protein sequence ID" value="KAK4193214.1"/>
    <property type="molecule type" value="Genomic_DNA"/>
</dbReference>
<evidence type="ECO:0000313" key="2">
    <source>
        <dbReference type="EMBL" id="KAK4193214.1"/>
    </source>
</evidence>
<proteinExistence type="predicted"/>